<comment type="cofactor">
    <cofactor evidence="1">
        <name>Mg(2+)</name>
        <dbReference type="ChEBI" id="CHEBI:18420"/>
    </cofactor>
</comment>
<name>A0A1F6N923_9BACT</name>
<evidence type="ECO:0000313" key="6">
    <source>
        <dbReference type="Proteomes" id="UP000178726"/>
    </source>
</evidence>
<keyword evidence="2" id="KW-0479">Metal-binding</keyword>
<comment type="caution">
    <text evidence="5">The sequence shown here is derived from an EMBL/GenBank/DDBJ whole genome shotgun (WGS) entry which is preliminary data.</text>
</comment>
<evidence type="ECO:0000256" key="4">
    <source>
        <dbReference type="ARBA" id="ARBA00022842"/>
    </source>
</evidence>
<evidence type="ECO:0000256" key="2">
    <source>
        <dbReference type="ARBA" id="ARBA00022723"/>
    </source>
</evidence>
<gene>
    <name evidence="5" type="ORF">A3I29_03005</name>
</gene>
<keyword evidence="4" id="KW-0460">Magnesium</keyword>
<sequence length="186" mass="21560">MGKDKKIQHHNFCKLLAQMLKENLGVEIPQEKICSLIYEYHKIARGYTRLYPDVAETLVRLKEKYILSVASYTQGCFTKSELVELGIDKYFSYFIYTSDIGLQKASPKFYEQCLKIVGKNAEDCVMIGDNYDVDILVPQKLGLKTVWIKNPLTAHQYTHLFEQEPKDMINLAEFVKLPEAIERILN</sequence>
<dbReference type="InterPro" id="IPR041492">
    <property type="entry name" value="HAD_2"/>
</dbReference>
<evidence type="ECO:0000313" key="5">
    <source>
        <dbReference type="EMBL" id="OGH80457.1"/>
    </source>
</evidence>
<dbReference type="InterPro" id="IPR051400">
    <property type="entry name" value="HAD-like_hydrolase"/>
</dbReference>
<dbReference type="AlphaFoldDB" id="A0A1F6N923"/>
<dbReference type="NCBIfam" id="TIGR01549">
    <property type="entry name" value="HAD-SF-IA-v1"/>
    <property type="match status" value="1"/>
</dbReference>
<dbReference type="PANTHER" id="PTHR46470:SF2">
    <property type="entry name" value="GLYCERALDEHYDE 3-PHOSPHATE PHOSPHATASE"/>
    <property type="match status" value="1"/>
</dbReference>
<proteinExistence type="predicted"/>
<dbReference type="STRING" id="1798689.A3I29_03005"/>
<dbReference type="GO" id="GO:0016791">
    <property type="term" value="F:phosphatase activity"/>
    <property type="evidence" value="ECO:0007669"/>
    <property type="project" value="TreeGrafter"/>
</dbReference>
<evidence type="ECO:0000256" key="3">
    <source>
        <dbReference type="ARBA" id="ARBA00022801"/>
    </source>
</evidence>
<organism evidence="5 6">
    <name type="scientific">Candidatus Magasanikbacteria bacterium RIFCSPLOWO2_02_FULL_44_11</name>
    <dbReference type="NCBI Taxonomy" id="1798689"/>
    <lineage>
        <taxon>Bacteria</taxon>
        <taxon>Candidatus Magasanikiibacteriota</taxon>
    </lineage>
</organism>
<dbReference type="SUPFAM" id="SSF56784">
    <property type="entry name" value="HAD-like"/>
    <property type="match status" value="1"/>
</dbReference>
<dbReference type="GO" id="GO:0044281">
    <property type="term" value="P:small molecule metabolic process"/>
    <property type="evidence" value="ECO:0007669"/>
    <property type="project" value="UniProtKB-ARBA"/>
</dbReference>
<keyword evidence="3" id="KW-0378">Hydrolase</keyword>
<dbReference type="PANTHER" id="PTHR46470">
    <property type="entry name" value="N-ACYLNEURAMINATE-9-PHOSPHATASE"/>
    <property type="match status" value="1"/>
</dbReference>
<evidence type="ECO:0008006" key="7">
    <source>
        <dbReference type="Google" id="ProtNLM"/>
    </source>
</evidence>
<dbReference type="Gene3D" id="1.10.150.520">
    <property type="match status" value="1"/>
</dbReference>
<dbReference type="InterPro" id="IPR036412">
    <property type="entry name" value="HAD-like_sf"/>
</dbReference>
<reference evidence="5 6" key="1">
    <citation type="journal article" date="2016" name="Nat. Commun.">
        <title>Thousands of microbial genomes shed light on interconnected biogeochemical processes in an aquifer system.</title>
        <authorList>
            <person name="Anantharaman K."/>
            <person name="Brown C.T."/>
            <person name="Hug L.A."/>
            <person name="Sharon I."/>
            <person name="Castelle C.J."/>
            <person name="Probst A.J."/>
            <person name="Thomas B.C."/>
            <person name="Singh A."/>
            <person name="Wilkins M.J."/>
            <person name="Karaoz U."/>
            <person name="Brodie E.L."/>
            <person name="Williams K.H."/>
            <person name="Hubbard S.S."/>
            <person name="Banfield J.F."/>
        </authorList>
    </citation>
    <scope>NUCLEOTIDE SEQUENCE [LARGE SCALE GENOMIC DNA]</scope>
</reference>
<accession>A0A1F6N923</accession>
<evidence type="ECO:0000256" key="1">
    <source>
        <dbReference type="ARBA" id="ARBA00001946"/>
    </source>
</evidence>
<dbReference type="Proteomes" id="UP000178726">
    <property type="component" value="Unassembled WGS sequence"/>
</dbReference>
<dbReference type="Gene3D" id="3.40.50.1000">
    <property type="entry name" value="HAD superfamily/HAD-like"/>
    <property type="match status" value="1"/>
</dbReference>
<dbReference type="InterPro" id="IPR006439">
    <property type="entry name" value="HAD-SF_hydro_IA"/>
</dbReference>
<dbReference type="GO" id="GO:0046872">
    <property type="term" value="F:metal ion binding"/>
    <property type="evidence" value="ECO:0007669"/>
    <property type="project" value="UniProtKB-KW"/>
</dbReference>
<dbReference type="InterPro" id="IPR023214">
    <property type="entry name" value="HAD_sf"/>
</dbReference>
<dbReference type="Pfam" id="PF13419">
    <property type="entry name" value="HAD_2"/>
    <property type="match status" value="1"/>
</dbReference>
<dbReference type="EMBL" id="MFQK01000046">
    <property type="protein sequence ID" value="OGH80457.1"/>
    <property type="molecule type" value="Genomic_DNA"/>
</dbReference>
<protein>
    <recommendedName>
        <fullName evidence="7">HAD family hydrolase</fullName>
    </recommendedName>
</protein>